<dbReference type="SUPFAM" id="SSF48452">
    <property type="entry name" value="TPR-like"/>
    <property type="match status" value="2"/>
</dbReference>
<sequence>MLISRPQAAPSQPSPADFCASLLQTCLQTENVSAGRAIHAHVIKAGLHLGVYLANNLINFYSKFGLFADARRAFDEMPNKNIFSWNSVLSMYAKGGMIEMANNVFDKMPQKDSVSWTAMVVGLNLMGDFERAVCTFQEMVRFGVSPSQFTFTNVLSSCAALEALDIGRKVHSFAVKLGFSGVVPVANSLINMYWKSGDAETAKIVFDRMRPRSVSSWNSMISLYAQSGRMDLARDQFEEMTDHSIVSWNAIIAGYNQNNMHQEALEFFSRMLKEQPMAPDNFTLTSVLSACAYLGMLEVGKQIHSHIIRKELLCHGQLGNALISMYSKSGGVEIARRVLQQTVASDLDVISFTALLEGYVKLGDLQPAREIFDMMKYRDVVAWTAMIVGYVQNGFNSEAMDLFRLMIDKGPKPNNYTLAAILSICSSLASLDHGKQIHCKAIRSEGLSISVSNALITMYAKSGSITGAKRVFNQIFHRKETVSWTSMIIALAQHGLGQEAITLFEEMISLGMRPDHITYVGVISACTHVGLVEKGKHYFEQMQTKYMIQPTQSHHSCMIDLFARAGLLQEAQEFLEKMPIEPDAIAWGSLLAACKVHKDADLAKVAAEKLLSIDPDNSGAYSGLANVYSACGRWDAAAKIWKLMKDKGVKKEQGFSWTHALVWLLIFTGDLSYWSEIMILAVETNITRLGAADVVECHWRRFNQSKGILGFVQLKIR</sequence>
<dbReference type="Proteomes" id="UP001327560">
    <property type="component" value="Chromosome 1"/>
</dbReference>
<proteinExistence type="predicted"/>
<keyword evidence="1" id="KW-0677">Repeat</keyword>
<evidence type="ECO:0000256" key="2">
    <source>
        <dbReference type="PROSITE-ProRule" id="PRU00708"/>
    </source>
</evidence>
<dbReference type="Pfam" id="PF20431">
    <property type="entry name" value="E_motif"/>
    <property type="match status" value="1"/>
</dbReference>
<dbReference type="EMBL" id="CP136890">
    <property type="protein sequence ID" value="WOK92150.1"/>
    <property type="molecule type" value="Genomic_DNA"/>
</dbReference>
<dbReference type="Pfam" id="PF13041">
    <property type="entry name" value="PPR_2"/>
    <property type="match status" value="4"/>
</dbReference>
<dbReference type="PANTHER" id="PTHR47926">
    <property type="entry name" value="PENTATRICOPEPTIDE REPEAT-CONTAINING PROTEIN"/>
    <property type="match status" value="1"/>
</dbReference>
<feature type="repeat" description="PPR" evidence="2">
    <location>
        <begin position="480"/>
        <end position="514"/>
    </location>
</feature>
<dbReference type="GO" id="GO:0099402">
    <property type="term" value="P:plant organ development"/>
    <property type="evidence" value="ECO:0007669"/>
    <property type="project" value="UniProtKB-ARBA"/>
</dbReference>
<keyword evidence="4" id="KW-1185">Reference proteome</keyword>
<reference evidence="3 4" key="1">
    <citation type="submission" date="2023-10" db="EMBL/GenBank/DDBJ databases">
        <title>Chromosome-scale genome assembly provides insights into flower coloration mechanisms of Canna indica.</title>
        <authorList>
            <person name="Li C."/>
        </authorList>
    </citation>
    <scope>NUCLEOTIDE SEQUENCE [LARGE SCALE GENOMIC DNA]</scope>
    <source>
        <tissue evidence="3">Flower</tissue>
    </source>
</reference>
<dbReference type="InterPro" id="IPR011990">
    <property type="entry name" value="TPR-like_helical_dom_sf"/>
</dbReference>
<gene>
    <name evidence="3" type="ORF">Cni_G00841</name>
</gene>
<feature type="repeat" description="PPR" evidence="2">
    <location>
        <begin position="81"/>
        <end position="111"/>
    </location>
</feature>
<feature type="repeat" description="PPR" evidence="2">
    <location>
        <begin position="213"/>
        <end position="247"/>
    </location>
</feature>
<dbReference type="AlphaFoldDB" id="A0AAQ3JNT0"/>
<dbReference type="InterPro" id="IPR046848">
    <property type="entry name" value="E_motif"/>
</dbReference>
<name>A0AAQ3JNT0_9LILI</name>
<evidence type="ECO:0008006" key="5">
    <source>
        <dbReference type="Google" id="ProtNLM"/>
    </source>
</evidence>
<accession>A0AAQ3JNT0</accession>
<dbReference type="NCBIfam" id="TIGR00756">
    <property type="entry name" value="PPR"/>
    <property type="match status" value="7"/>
</dbReference>
<evidence type="ECO:0000313" key="4">
    <source>
        <dbReference type="Proteomes" id="UP001327560"/>
    </source>
</evidence>
<dbReference type="Gene3D" id="1.25.40.10">
    <property type="entry name" value="Tetratricopeptide repeat domain"/>
    <property type="match status" value="5"/>
</dbReference>
<evidence type="ECO:0000313" key="3">
    <source>
        <dbReference type="EMBL" id="WOK92150.1"/>
    </source>
</evidence>
<dbReference type="Pfam" id="PF01535">
    <property type="entry name" value="PPR"/>
    <property type="match status" value="5"/>
</dbReference>
<feature type="repeat" description="PPR" evidence="2">
    <location>
        <begin position="348"/>
        <end position="378"/>
    </location>
</feature>
<feature type="repeat" description="PPR" evidence="2">
    <location>
        <begin position="112"/>
        <end position="146"/>
    </location>
</feature>
<dbReference type="FunFam" id="1.25.40.10:FF:000158">
    <property type="entry name" value="pentatricopeptide repeat-containing protein At2g33680"/>
    <property type="match status" value="1"/>
</dbReference>
<dbReference type="FunFam" id="1.25.40.10:FF:000442">
    <property type="entry name" value="Pentatricopeptide repeat-containing protein At3g49710"/>
    <property type="match status" value="1"/>
</dbReference>
<organism evidence="3 4">
    <name type="scientific">Canna indica</name>
    <name type="common">Indian-shot</name>
    <dbReference type="NCBI Taxonomy" id="4628"/>
    <lineage>
        <taxon>Eukaryota</taxon>
        <taxon>Viridiplantae</taxon>
        <taxon>Streptophyta</taxon>
        <taxon>Embryophyta</taxon>
        <taxon>Tracheophyta</taxon>
        <taxon>Spermatophyta</taxon>
        <taxon>Magnoliopsida</taxon>
        <taxon>Liliopsida</taxon>
        <taxon>Zingiberales</taxon>
        <taxon>Cannaceae</taxon>
        <taxon>Canna</taxon>
    </lineage>
</organism>
<dbReference type="Pfam" id="PF13812">
    <property type="entry name" value="PPR_3"/>
    <property type="match status" value="1"/>
</dbReference>
<dbReference type="InterPro" id="IPR046960">
    <property type="entry name" value="PPR_At4g14850-like_plant"/>
</dbReference>
<feature type="repeat" description="PPR" evidence="2">
    <location>
        <begin position="379"/>
        <end position="413"/>
    </location>
</feature>
<dbReference type="GO" id="GO:0009451">
    <property type="term" value="P:RNA modification"/>
    <property type="evidence" value="ECO:0007669"/>
    <property type="project" value="InterPro"/>
</dbReference>
<evidence type="ECO:0000256" key="1">
    <source>
        <dbReference type="ARBA" id="ARBA00022737"/>
    </source>
</evidence>
<dbReference type="PANTHER" id="PTHR47926:SF519">
    <property type="entry name" value="DYW DOMAIN-CONTAINING PROTEIN"/>
    <property type="match status" value="1"/>
</dbReference>
<feature type="repeat" description="PPR" evidence="2">
    <location>
        <begin position="617"/>
        <end position="651"/>
    </location>
</feature>
<dbReference type="GO" id="GO:0003723">
    <property type="term" value="F:RNA binding"/>
    <property type="evidence" value="ECO:0007669"/>
    <property type="project" value="InterPro"/>
</dbReference>
<dbReference type="PROSITE" id="PS51375">
    <property type="entry name" value="PPR"/>
    <property type="match status" value="7"/>
</dbReference>
<protein>
    <recommendedName>
        <fullName evidence="5">Pentatricopeptide repeat-containing protein</fullName>
    </recommendedName>
</protein>
<dbReference type="InterPro" id="IPR002885">
    <property type="entry name" value="PPR_rpt"/>
</dbReference>